<dbReference type="Pfam" id="PF13802">
    <property type="entry name" value="Gal_mutarotas_2"/>
    <property type="match status" value="1"/>
</dbReference>
<keyword evidence="3 4" id="KW-0326">Glycosidase</keyword>
<dbReference type="Gene3D" id="2.60.40.4040">
    <property type="match status" value="1"/>
</dbReference>
<dbReference type="Gene3D" id="3.20.20.80">
    <property type="entry name" value="Glycosidases"/>
    <property type="match status" value="1"/>
</dbReference>
<dbReference type="InterPro" id="IPR017853">
    <property type="entry name" value="GH"/>
</dbReference>
<dbReference type="EC" id="3.2.1.20" evidence="8"/>
<dbReference type="RefSeq" id="WP_012201780.1">
    <property type="nucleotide sequence ID" value="NC_010001.1"/>
</dbReference>
<dbReference type="STRING" id="357809.Cphy_3785"/>
<name>A9KKE1_LACP7</name>
<dbReference type="CAZy" id="GH31">
    <property type="family name" value="Glycoside Hydrolase Family 31"/>
</dbReference>
<evidence type="ECO:0000259" key="7">
    <source>
        <dbReference type="Pfam" id="PF21365"/>
    </source>
</evidence>
<organism evidence="8 9">
    <name type="scientific">Lachnoclostridium phytofermentans (strain ATCC 700394 / DSM 18823 / ISDg)</name>
    <name type="common">Clostridium phytofermentans</name>
    <dbReference type="NCBI Taxonomy" id="357809"/>
    <lineage>
        <taxon>Bacteria</taxon>
        <taxon>Bacillati</taxon>
        <taxon>Bacillota</taxon>
        <taxon>Clostridia</taxon>
        <taxon>Lachnospirales</taxon>
        <taxon>Lachnospiraceae</taxon>
    </lineage>
</organism>
<dbReference type="Pfam" id="PF21365">
    <property type="entry name" value="Glyco_hydro_31_3rd"/>
    <property type="match status" value="1"/>
</dbReference>
<dbReference type="Pfam" id="PF01055">
    <property type="entry name" value="Glyco_hydro_31_2nd"/>
    <property type="match status" value="1"/>
</dbReference>
<evidence type="ECO:0000259" key="6">
    <source>
        <dbReference type="Pfam" id="PF13802"/>
    </source>
</evidence>
<dbReference type="HOGENOM" id="CLU_000631_7_2_9"/>
<dbReference type="SUPFAM" id="SSF51011">
    <property type="entry name" value="Glycosyl hydrolase domain"/>
    <property type="match status" value="1"/>
</dbReference>
<dbReference type="eggNOG" id="COG1501">
    <property type="taxonomic scope" value="Bacteria"/>
</dbReference>
<dbReference type="InterPro" id="IPR000322">
    <property type="entry name" value="Glyco_hydro_31_TIM"/>
</dbReference>
<keyword evidence="9" id="KW-1185">Reference proteome</keyword>
<dbReference type="GO" id="GO:0030246">
    <property type="term" value="F:carbohydrate binding"/>
    <property type="evidence" value="ECO:0007669"/>
    <property type="project" value="InterPro"/>
</dbReference>
<dbReference type="PANTHER" id="PTHR22762">
    <property type="entry name" value="ALPHA-GLUCOSIDASE"/>
    <property type="match status" value="1"/>
</dbReference>
<gene>
    <name evidence="8" type="ordered locus">Cphy_3785</name>
</gene>
<comment type="similarity">
    <text evidence="1 4">Belongs to the glycosyl hydrolase 31 family.</text>
</comment>
<dbReference type="AlphaFoldDB" id="A9KKE1"/>
<dbReference type="InterPro" id="IPR025887">
    <property type="entry name" value="Glyco_hydro_31_N_dom"/>
</dbReference>
<dbReference type="PANTHER" id="PTHR22762:SF120">
    <property type="entry name" value="HETEROGLYCAN GLUCOSIDASE 1"/>
    <property type="match status" value="1"/>
</dbReference>
<evidence type="ECO:0000256" key="2">
    <source>
        <dbReference type="ARBA" id="ARBA00022801"/>
    </source>
</evidence>
<evidence type="ECO:0000259" key="5">
    <source>
        <dbReference type="Pfam" id="PF01055"/>
    </source>
</evidence>
<evidence type="ECO:0000256" key="3">
    <source>
        <dbReference type="ARBA" id="ARBA00023295"/>
    </source>
</evidence>
<feature type="domain" description="Glycosyl hydrolase family 31 C-terminal" evidence="7">
    <location>
        <begin position="537"/>
        <end position="626"/>
    </location>
</feature>
<dbReference type="InterPro" id="IPR030458">
    <property type="entry name" value="Glyco_hydro_31_AS"/>
</dbReference>
<accession>A9KKE1</accession>
<dbReference type="InterPro" id="IPR011013">
    <property type="entry name" value="Gal_mutarotase_sf_dom"/>
</dbReference>
<dbReference type="SUPFAM" id="SSF51445">
    <property type="entry name" value="(Trans)glycosidases"/>
    <property type="match status" value="1"/>
</dbReference>
<feature type="domain" description="Glycoside hydrolase family 31 N-terminal" evidence="6">
    <location>
        <begin position="50"/>
        <end position="125"/>
    </location>
</feature>
<keyword evidence="2 4" id="KW-0378">Hydrolase</keyword>
<evidence type="ECO:0000313" key="9">
    <source>
        <dbReference type="Proteomes" id="UP000000370"/>
    </source>
</evidence>
<feature type="domain" description="Glycoside hydrolase family 31 TIM barrel" evidence="5">
    <location>
        <begin position="168"/>
        <end position="526"/>
    </location>
</feature>
<sequence length="692" mass="80212">MITKYCFGTPFETEAVAMKLNSTTVTSSDLTKEDSKDVFSFPISIKSDHNFFLEYDMAKDDIVYGLGEANRGINKRGYQYISYCTDDPNHTENKFSLYGAHNFIIIDGDQCFGLFFDYPGKLTFDIGYSSYSKLRVVAEEANLYLYVISGASSYDIIKQFREMIGESYLPPLWAFGYQQSRWGYKTASDIRTVADEYQKHGIGLDAIYMDIDYMEQYKDFTVDEEKFPNFTEFVAEMKNRNIHLVPIIDAGVKIEDGYSVYEEGVANNYFCKREDGTDFIAGVWPGDTHFPDFFKKDAREWFGNKYQTLLEKGIDGFWNDMNEPAIFYSKEGLDEAYEEVKKMENKELYLSNIFHLKYLMDSLQNKEDDHKRFYHDVEGKKVRHDKVHNLYGYYMTRAAGEAFHNLNESKRILLFSRSSYIGMHRYGGIWTGDNHSWWSHLLLNIKMMPSLNMCGFLYSGADLGGFGGDVTRDLMLRWLAFGIFTPLMRNHSAIGTRNQECYEFESAEEFKHLIGIRYRLIPYLYSEFVKAVKKNDMLFRPLAFDYPNDPLSRHIEDQLMLGEGLMIAPVYTQNATGRYIYLPEDMLYLKFTKDSDFSMEVLTKGHHYIEVDLSEVPLFVKQNHILPLAKEAENTATLDRKNFTILCYLTKEASYEFYEDDGITLPANGTTNILTIDCPNAAQIVNSEFQFA</sequence>
<dbReference type="GO" id="GO:0004558">
    <property type="term" value="F:alpha-1,4-glucosidase activity"/>
    <property type="evidence" value="ECO:0007669"/>
    <property type="project" value="UniProtKB-EC"/>
</dbReference>
<protein>
    <submittedName>
        <fullName evidence="8">Alpha-glucosidase</fullName>
        <ecNumber evidence="8">3.2.1.20</ecNumber>
    </submittedName>
</protein>
<dbReference type="CDD" id="cd06604">
    <property type="entry name" value="GH31_glucosidase_II_MalA"/>
    <property type="match status" value="1"/>
</dbReference>
<dbReference type="Gene3D" id="2.60.40.1760">
    <property type="entry name" value="glycosyl hydrolase (family 31)"/>
    <property type="match status" value="1"/>
</dbReference>
<proteinExistence type="inferred from homology"/>
<dbReference type="PROSITE" id="PS00129">
    <property type="entry name" value="GLYCOSYL_HYDROL_F31_1"/>
    <property type="match status" value="1"/>
</dbReference>
<evidence type="ECO:0000256" key="4">
    <source>
        <dbReference type="RuleBase" id="RU361185"/>
    </source>
</evidence>
<dbReference type="KEGG" id="cpy:Cphy_3785"/>
<evidence type="ECO:0000313" key="8">
    <source>
        <dbReference type="EMBL" id="ABX44132.1"/>
    </source>
</evidence>
<dbReference type="EMBL" id="CP000885">
    <property type="protein sequence ID" value="ABX44132.1"/>
    <property type="molecule type" value="Genomic_DNA"/>
</dbReference>
<evidence type="ECO:0000256" key="1">
    <source>
        <dbReference type="ARBA" id="ARBA00007806"/>
    </source>
</evidence>
<reference evidence="9" key="1">
    <citation type="submission" date="2007-11" db="EMBL/GenBank/DDBJ databases">
        <title>Complete genome sequence of Clostridium phytofermentans ISDg.</title>
        <authorList>
            <person name="Leschine S.B."/>
            <person name="Warnick T.A."/>
            <person name="Blanchard J.L."/>
            <person name="Schnell D.J."/>
            <person name="Petit E.L."/>
            <person name="LaTouf W.G."/>
            <person name="Copeland A."/>
            <person name="Lucas S."/>
            <person name="Lapidus A."/>
            <person name="Barry K."/>
            <person name="Glavina del Rio T."/>
            <person name="Dalin E."/>
            <person name="Tice H."/>
            <person name="Pitluck S."/>
            <person name="Kiss H."/>
            <person name="Brettin T."/>
            <person name="Bruce D."/>
            <person name="Detter J.C."/>
            <person name="Han C."/>
            <person name="Kuske C."/>
            <person name="Schmutz J."/>
            <person name="Larimer F."/>
            <person name="Land M."/>
            <person name="Hauser L."/>
            <person name="Kyrpides N."/>
            <person name="Kim E.A."/>
            <person name="Richardson P."/>
        </authorList>
    </citation>
    <scope>NUCLEOTIDE SEQUENCE [LARGE SCALE GENOMIC DNA]</scope>
    <source>
        <strain evidence="9">ATCC 700394 / DSM 18823 / ISDg</strain>
    </source>
</reference>
<dbReference type="CDD" id="cd14752">
    <property type="entry name" value="GH31_N"/>
    <property type="match status" value="1"/>
</dbReference>
<dbReference type="OrthoDB" id="176168at2"/>
<dbReference type="InterPro" id="IPR048395">
    <property type="entry name" value="Glyco_hydro_31_C"/>
</dbReference>
<dbReference type="GO" id="GO:0005975">
    <property type="term" value="P:carbohydrate metabolic process"/>
    <property type="evidence" value="ECO:0007669"/>
    <property type="project" value="InterPro"/>
</dbReference>
<dbReference type="Proteomes" id="UP000000370">
    <property type="component" value="Chromosome"/>
</dbReference>
<dbReference type="SUPFAM" id="SSF74650">
    <property type="entry name" value="Galactose mutarotase-like"/>
    <property type="match status" value="1"/>
</dbReference>